<protein>
    <recommendedName>
        <fullName evidence="4">TRASH domain-containing protein</fullName>
    </recommendedName>
</protein>
<dbReference type="Proteomes" id="UP000009374">
    <property type="component" value="Unassembled WGS sequence"/>
</dbReference>
<name>C6HY75_9BACT</name>
<evidence type="ECO:0000256" key="1">
    <source>
        <dbReference type="SAM" id="MobiDB-lite"/>
    </source>
</evidence>
<feature type="region of interest" description="Disordered" evidence="1">
    <location>
        <begin position="76"/>
        <end position="95"/>
    </location>
</feature>
<organism evidence="2 3">
    <name type="scientific">Leptospirillum ferrodiazotrophum</name>
    <dbReference type="NCBI Taxonomy" id="412449"/>
    <lineage>
        <taxon>Bacteria</taxon>
        <taxon>Pseudomonadati</taxon>
        <taxon>Nitrospirota</taxon>
        <taxon>Nitrospiria</taxon>
        <taxon>Nitrospirales</taxon>
        <taxon>Nitrospiraceae</taxon>
        <taxon>Leptospirillum</taxon>
    </lineage>
</organism>
<reference evidence="2 3" key="1">
    <citation type="journal article" date="2009" name="Appl. Environ. Microbiol.">
        <title>Community genomic and proteomic analyses of chemoautotrophic iron-oxidizing "Leptospirillum rubarum" (Group II) and "Leptospirillum ferrodiazotrophum" (Group III) bacteria in acid mine drainage biofilms.</title>
        <authorList>
            <person name="Goltsman D.S."/>
            <person name="Denef V.J."/>
            <person name="Singer S.W."/>
            <person name="VerBerkmoes N.C."/>
            <person name="Lefsrud M."/>
            <person name="Mueller R.S."/>
            <person name="Dick G.J."/>
            <person name="Sun C.L."/>
            <person name="Wheeler K.E."/>
            <person name="Zemla A."/>
            <person name="Baker B.J."/>
            <person name="Hauser L."/>
            <person name="Land M."/>
            <person name="Shah M.B."/>
            <person name="Thelen M.P."/>
            <person name="Hettich R.L."/>
            <person name="Banfield J.F."/>
        </authorList>
    </citation>
    <scope>NUCLEOTIDE SEQUENCE [LARGE SCALE GENOMIC DNA]</scope>
</reference>
<evidence type="ECO:0000313" key="2">
    <source>
        <dbReference type="EMBL" id="EES52426.1"/>
    </source>
</evidence>
<dbReference type="EMBL" id="GG693877">
    <property type="protein sequence ID" value="EES52426.1"/>
    <property type="molecule type" value="Genomic_DNA"/>
</dbReference>
<evidence type="ECO:0008006" key="4">
    <source>
        <dbReference type="Google" id="ProtNLM"/>
    </source>
</evidence>
<dbReference type="AlphaFoldDB" id="C6HY75"/>
<evidence type="ECO:0000313" key="3">
    <source>
        <dbReference type="Proteomes" id="UP000009374"/>
    </source>
</evidence>
<gene>
    <name evidence="2" type="ORF">UBAL3_94170033</name>
</gene>
<sequence>MLIRLLLIAFILVIVGRTVRSFLGKGPSQPRDNGPTPLVHDPVCGLYVDRDRALVAQSPSGECVYFCSQACREKYLTPPSSESSSPPSHQKQRPE</sequence>
<keyword evidence="3" id="KW-1185">Reference proteome</keyword>
<proteinExistence type="predicted"/>
<feature type="compositionally biased region" description="Low complexity" evidence="1">
    <location>
        <begin position="78"/>
        <end position="88"/>
    </location>
</feature>
<accession>C6HY75</accession>